<dbReference type="OrthoDB" id="3268787at2759"/>
<sequence>MDGPPPTRHAFLYFPDGDLVLMAAGRDGKVAFRIHSSVLGRHSPVFADMMALPMAEGTDKYDGIPSVDLQDDPHDFELFLSSMYKPGHPLFKHYDPDFPVIAHGVMGLARKYQVDDLLSAITNHLVQQWPCSAAELVQFQETVRQTIRTTIEFSNEPTYGIYQSKLPEPASAVRLAMDFDIPAILPGAFYILATMNRACVWTNALGIWHGSDLPARWNVLDEEDNARLLEGQKALAKELLRYQGLFRQQSRHSRTCQKEWDRLAKHYFDISDPNLPGDMRAIRRADPMHRLSLLFEDCVTGELCADCSHGLRVKVKNTMLDLWDSLPVMFNLEISQTQYP</sequence>
<protein>
    <recommendedName>
        <fullName evidence="1">BTB domain-containing protein</fullName>
    </recommendedName>
</protein>
<evidence type="ECO:0000313" key="3">
    <source>
        <dbReference type="Proteomes" id="UP000053257"/>
    </source>
</evidence>
<evidence type="ECO:0000313" key="2">
    <source>
        <dbReference type="EMBL" id="KIP07186.1"/>
    </source>
</evidence>
<dbReference type="HOGENOM" id="CLU_033082_7_1_1"/>
<dbReference type="STRING" id="745531.A0A0C3RYH6"/>
<dbReference type="InterPro" id="IPR000210">
    <property type="entry name" value="BTB/POZ_dom"/>
</dbReference>
<proteinExistence type="predicted"/>
<keyword evidence="3" id="KW-1185">Reference proteome</keyword>
<dbReference type="Gene3D" id="3.30.710.10">
    <property type="entry name" value="Potassium Channel Kv1.1, Chain A"/>
    <property type="match status" value="1"/>
</dbReference>
<evidence type="ECO:0000259" key="1">
    <source>
        <dbReference type="PROSITE" id="PS50097"/>
    </source>
</evidence>
<name>A0A0C3RYH6_PHLG1</name>
<gene>
    <name evidence="2" type="ORF">PHLGIDRAFT_30133</name>
</gene>
<dbReference type="Proteomes" id="UP000053257">
    <property type="component" value="Unassembled WGS sequence"/>
</dbReference>
<accession>A0A0C3RYH6</accession>
<dbReference type="CDD" id="cd18186">
    <property type="entry name" value="BTB_POZ_ZBTB_KLHL-like"/>
    <property type="match status" value="1"/>
</dbReference>
<dbReference type="Pfam" id="PF00651">
    <property type="entry name" value="BTB"/>
    <property type="match status" value="1"/>
</dbReference>
<feature type="domain" description="BTB" evidence="1">
    <location>
        <begin position="17"/>
        <end position="84"/>
    </location>
</feature>
<dbReference type="SMART" id="SM00225">
    <property type="entry name" value="BTB"/>
    <property type="match status" value="1"/>
</dbReference>
<dbReference type="InterPro" id="IPR011333">
    <property type="entry name" value="SKP1/BTB/POZ_sf"/>
</dbReference>
<dbReference type="AlphaFoldDB" id="A0A0C3RYH6"/>
<dbReference type="PROSITE" id="PS50097">
    <property type="entry name" value="BTB"/>
    <property type="match status" value="1"/>
</dbReference>
<organism evidence="2 3">
    <name type="scientific">Phlebiopsis gigantea (strain 11061_1 CR5-6)</name>
    <name type="common">White-rot fungus</name>
    <name type="synonym">Peniophora gigantea</name>
    <dbReference type="NCBI Taxonomy" id="745531"/>
    <lineage>
        <taxon>Eukaryota</taxon>
        <taxon>Fungi</taxon>
        <taxon>Dikarya</taxon>
        <taxon>Basidiomycota</taxon>
        <taxon>Agaricomycotina</taxon>
        <taxon>Agaricomycetes</taxon>
        <taxon>Polyporales</taxon>
        <taxon>Phanerochaetaceae</taxon>
        <taxon>Phlebiopsis</taxon>
    </lineage>
</organism>
<dbReference type="EMBL" id="KN840502">
    <property type="protein sequence ID" value="KIP07186.1"/>
    <property type="molecule type" value="Genomic_DNA"/>
</dbReference>
<reference evidence="2 3" key="1">
    <citation type="journal article" date="2014" name="PLoS Genet.">
        <title>Analysis of the Phlebiopsis gigantea genome, transcriptome and secretome provides insight into its pioneer colonization strategies of wood.</title>
        <authorList>
            <person name="Hori C."/>
            <person name="Ishida T."/>
            <person name="Igarashi K."/>
            <person name="Samejima M."/>
            <person name="Suzuki H."/>
            <person name="Master E."/>
            <person name="Ferreira P."/>
            <person name="Ruiz-Duenas F.J."/>
            <person name="Held B."/>
            <person name="Canessa P."/>
            <person name="Larrondo L.F."/>
            <person name="Schmoll M."/>
            <person name="Druzhinina I.S."/>
            <person name="Kubicek C.P."/>
            <person name="Gaskell J.A."/>
            <person name="Kersten P."/>
            <person name="St John F."/>
            <person name="Glasner J."/>
            <person name="Sabat G."/>
            <person name="Splinter BonDurant S."/>
            <person name="Syed K."/>
            <person name="Yadav J."/>
            <person name="Mgbeahuruike A.C."/>
            <person name="Kovalchuk A."/>
            <person name="Asiegbu F.O."/>
            <person name="Lackner G."/>
            <person name="Hoffmeister D."/>
            <person name="Rencoret J."/>
            <person name="Gutierrez A."/>
            <person name="Sun H."/>
            <person name="Lindquist E."/>
            <person name="Barry K."/>
            <person name="Riley R."/>
            <person name="Grigoriev I.V."/>
            <person name="Henrissat B."/>
            <person name="Kues U."/>
            <person name="Berka R.M."/>
            <person name="Martinez A.T."/>
            <person name="Covert S.F."/>
            <person name="Blanchette R.A."/>
            <person name="Cullen D."/>
        </authorList>
    </citation>
    <scope>NUCLEOTIDE SEQUENCE [LARGE SCALE GENOMIC DNA]</scope>
    <source>
        <strain evidence="2 3">11061_1 CR5-6</strain>
    </source>
</reference>
<dbReference type="SUPFAM" id="SSF54695">
    <property type="entry name" value="POZ domain"/>
    <property type="match status" value="1"/>
</dbReference>